<dbReference type="PANTHER" id="PTHR14379">
    <property type="entry name" value="LIMKAIN B LKAP"/>
    <property type="match status" value="1"/>
</dbReference>
<feature type="domain" description="NYN" evidence="2">
    <location>
        <begin position="38"/>
        <end position="177"/>
    </location>
</feature>
<dbReference type="Proteomes" id="UP000694864">
    <property type="component" value="Chromosome 6"/>
</dbReference>
<name>A0ABM0ZIZ9_CAMSA</name>
<proteinExistence type="predicted"/>
<dbReference type="CDD" id="cd10910">
    <property type="entry name" value="PIN_limkain_b1_N_like"/>
    <property type="match status" value="1"/>
</dbReference>
<evidence type="ECO:0000313" key="4">
    <source>
        <dbReference type="RefSeq" id="XP_010516406.1"/>
    </source>
</evidence>
<protein>
    <submittedName>
        <fullName evidence="4">Uncharacterized protein LOC104792072</fullName>
    </submittedName>
</protein>
<reference evidence="3" key="1">
    <citation type="journal article" date="2014" name="Nat. Commun.">
        <title>The emerging biofuel crop Camelina sativa retains a highly undifferentiated hexaploid genome structure.</title>
        <authorList>
            <person name="Kagale S."/>
            <person name="Koh C."/>
            <person name="Nixon J."/>
            <person name="Bollina V."/>
            <person name="Clarke W.E."/>
            <person name="Tuteja R."/>
            <person name="Spillane C."/>
            <person name="Robinson S.J."/>
            <person name="Links M.G."/>
            <person name="Clarke C."/>
            <person name="Higgins E.E."/>
            <person name="Huebert T."/>
            <person name="Sharpe A.G."/>
            <person name="Parkin I.A."/>
        </authorList>
    </citation>
    <scope>NUCLEOTIDE SEQUENCE [LARGE SCALE GENOMIC DNA]</scope>
    <source>
        <strain evidence="3">cv. DH55</strain>
    </source>
</reference>
<gene>
    <name evidence="4" type="primary">LOC104792072</name>
</gene>
<evidence type="ECO:0000256" key="1">
    <source>
        <dbReference type="SAM" id="MobiDB-lite"/>
    </source>
</evidence>
<dbReference type="PANTHER" id="PTHR14379:SF3">
    <property type="entry name" value="MEIOSIS REGULATOR AND MRNA STABILITY FACTOR 1"/>
    <property type="match status" value="1"/>
</dbReference>
<dbReference type="RefSeq" id="XP_010516406.1">
    <property type="nucleotide sequence ID" value="XM_010518104.2"/>
</dbReference>
<feature type="region of interest" description="Disordered" evidence="1">
    <location>
        <begin position="1"/>
        <end position="24"/>
    </location>
</feature>
<evidence type="ECO:0000259" key="2">
    <source>
        <dbReference type="Pfam" id="PF01936"/>
    </source>
</evidence>
<accession>A0ABM0ZIZ9</accession>
<dbReference type="Pfam" id="PF01936">
    <property type="entry name" value="NYN"/>
    <property type="match status" value="1"/>
</dbReference>
<dbReference type="InterPro" id="IPR021139">
    <property type="entry name" value="NYN"/>
</dbReference>
<dbReference type="InterPro" id="IPR024768">
    <property type="entry name" value="Marf1"/>
</dbReference>
<dbReference type="GeneID" id="104792072"/>
<keyword evidence="3" id="KW-1185">Reference proteome</keyword>
<sequence>MSHDKLNKYRRIRSAPSPSPSPISIPVETVSRNILRDKIGVFWDIVDCPIPHGHDPFSVYETITSVMAGEGYTDATMEIRVYGGDKDAIPAKLRYDYLAAGVFYQPQVSGGACGRVNQMSRDILIWTIDHPEPSNVMVIGKNVSEDKKFRRVLEALKSRHHNIFFICPNNMHSLELIRPFVLSIRHWGQLFDGRKPIDQAEHS</sequence>
<evidence type="ECO:0000313" key="3">
    <source>
        <dbReference type="Proteomes" id="UP000694864"/>
    </source>
</evidence>
<organism evidence="3 4">
    <name type="scientific">Camelina sativa</name>
    <name type="common">False flax</name>
    <name type="synonym">Myagrum sativum</name>
    <dbReference type="NCBI Taxonomy" id="90675"/>
    <lineage>
        <taxon>Eukaryota</taxon>
        <taxon>Viridiplantae</taxon>
        <taxon>Streptophyta</taxon>
        <taxon>Embryophyta</taxon>
        <taxon>Tracheophyta</taxon>
        <taxon>Spermatophyta</taxon>
        <taxon>Magnoliopsida</taxon>
        <taxon>eudicotyledons</taxon>
        <taxon>Gunneridae</taxon>
        <taxon>Pentapetalae</taxon>
        <taxon>rosids</taxon>
        <taxon>malvids</taxon>
        <taxon>Brassicales</taxon>
        <taxon>Brassicaceae</taxon>
        <taxon>Camelineae</taxon>
        <taxon>Camelina</taxon>
    </lineage>
</organism>
<reference evidence="4" key="2">
    <citation type="submission" date="2025-08" db="UniProtKB">
        <authorList>
            <consortium name="RefSeq"/>
        </authorList>
    </citation>
    <scope>IDENTIFICATION</scope>
    <source>
        <tissue evidence="4">Leaf</tissue>
    </source>
</reference>